<evidence type="ECO:0000256" key="2">
    <source>
        <dbReference type="ARBA" id="ARBA00022707"/>
    </source>
</evidence>
<dbReference type="OrthoDB" id="191686at2759"/>
<protein>
    <recommendedName>
        <fullName evidence="7">Calcium-binding protein NCS-1</fullName>
    </recommendedName>
</protein>
<evidence type="ECO:0000256" key="4">
    <source>
        <dbReference type="ARBA" id="ARBA00022737"/>
    </source>
</evidence>
<evidence type="ECO:0000313" key="9">
    <source>
        <dbReference type="EMBL" id="GMG23845.1"/>
    </source>
</evidence>
<feature type="domain" description="EF-hand" evidence="8">
    <location>
        <begin position="96"/>
        <end position="131"/>
    </location>
</feature>
<dbReference type="Gene3D" id="1.10.238.10">
    <property type="entry name" value="EF-hand"/>
    <property type="match status" value="1"/>
</dbReference>
<keyword evidence="4" id="KW-0677">Repeat</keyword>
<dbReference type="PROSITE" id="PS00018">
    <property type="entry name" value="EF_HAND_1"/>
    <property type="match status" value="1"/>
</dbReference>
<dbReference type="SMART" id="SM00054">
    <property type="entry name" value="EFh"/>
    <property type="match status" value="1"/>
</dbReference>
<evidence type="ECO:0000313" key="10">
    <source>
        <dbReference type="Proteomes" id="UP001165063"/>
    </source>
</evidence>
<dbReference type="InterPro" id="IPR011992">
    <property type="entry name" value="EF-hand-dom_pair"/>
</dbReference>
<keyword evidence="3" id="KW-0479">Metal-binding</keyword>
<dbReference type="InterPro" id="IPR018247">
    <property type="entry name" value="EF_Hand_1_Ca_BS"/>
</dbReference>
<evidence type="ECO:0000256" key="6">
    <source>
        <dbReference type="ARBA" id="ARBA00023288"/>
    </source>
</evidence>
<dbReference type="GO" id="GO:0016020">
    <property type="term" value="C:membrane"/>
    <property type="evidence" value="ECO:0007669"/>
    <property type="project" value="TreeGrafter"/>
</dbReference>
<accession>A0A9W6YR65</accession>
<dbReference type="PANTHER" id="PTHR23055">
    <property type="entry name" value="CALCIUM BINDING PROTEINS"/>
    <property type="match status" value="1"/>
</dbReference>
<name>A0A9W6YR65_AMBMO</name>
<dbReference type="InterPro" id="IPR028846">
    <property type="entry name" value="Recoverin"/>
</dbReference>
<organism evidence="9 10">
    <name type="scientific">Ambrosiozyma monospora</name>
    <name type="common">Yeast</name>
    <name type="synonym">Endomycopsis monosporus</name>
    <dbReference type="NCBI Taxonomy" id="43982"/>
    <lineage>
        <taxon>Eukaryota</taxon>
        <taxon>Fungi</taxon>
        <taxon>Dikarya</taxon>
        <taxon>Ascomycota</taxon>
        <taxon>Saccharomycotina</taxon>
        <taxon>Pichiomycetes</taxon>
        <taxon>Pichiales</taxon>
        <taxon>Pichiaceae</taxon>
        <taxon>Ambrosiozyma</taxon>
    </lineage>
</organism>
<dbReference type="CDD" id="cd00051">
    <property type="entry name" value="EFh"/>
    <property type="match status" value="1"/>
</dbReference>
<dbReference type="SUPFAM" id="SSF47473">
    <property type="entry name" value="EF-hand"/>
    <property type="match status" value="1"/>
</dbReference>
<dbReference type="AlphaFoldDB" id="A0A9W6YR65"/>
<sequence>MGQKTSKLNKEDLTKLRAETGFTTRELQQWYKGFRRDVPTGQLTKEDFLKIHKQFYPFGDPTDFSNLTFHAFDVNDVGYIDFKSFILSLNTASHGTTEQKLRWSFKVYDRDGDGQVSYADLLKVIKSIYKMIGFSTAKFDEDEITPEMRADKVWLALGKDLTRKESDLITLTEFTNVKNLDKETLDAMNVYNDLI</sequence>
<evidence type="ECO:0000256" key="7">
    <source>
        <dbReference type="ARBA" id="ARBA00071944"/>
    </source>
</evidence>
<comment type="similarity">
    <text evidence="1">Belongs to the recoverin family.</text>
</comment>
<dbReference type="EMBL" id="BSXU01001104">
    <property type="protein sequence ID" value="GMG23845.1"/>
    <property type="molecule type" value="Genomic_DNA"/>
</dbReference>
<comment type="caution">
    <text evidence="9">The sequence shown here is derived from an EMBL/GenBank/DDBJ whole genome shotgun (WGS) entry which is preliminary data.</text>
</comment>
<dbReference type="PANTHER" id="PTHR23055:SF178">
    <property type="entry name" value="NEUROCALCIN HOMOLOG"/>
    <property type="match status" value="1"/>
</dbReference>
<proteinExistence type="inferred from homology"/>
<keyword evidence="2" id="KW-0519">Myristate</keyword>
<dbReference type="GO" id="GO:0008047">
    <property type="term" value="F:enzyme activator activity"/>
    <property type="evidence" value="ECO:0007669"/>
    <property type="project" value="UniProtKB-ARBA"/>
</dbReference>
<dbReference type="PROSITE" id="PS50222">
    <property type="entry name" value="EF_HAND_2"/>
    <property type="match status" value="1"/>
</dbReference>
<keyword evidence="6" id="KW-0449">Lipoprotein</keyword>
<dbReference type="FunFam" id="1.10.238.10:FF:000009">
    <property type="entry name" value="Visinin-like protein 1"/>
    <property type="match status" value="1"/>
</dbReference>
<gene>
    <name evidence="9" type="ORF">Amon01_000285200</name>
</gene>
<dbReference type="InterPro" id="IPR002048">
    <property type="entry name" value="EF_hand_dom"/>
</dbReference>
<dbReference type="GO" id="GO:0005509">
    <property type="term" value="F:calcium ion binding"/>
    <property type="evidence" value="ECO:0007669"/>
    <property type="project" value="InterPro"/>
</dbReference>
<evidence type="ECO:0000256" key="3">
    <source>
        <dbReference type="ARBA" id="ARBA00022723"/>
    </source>
</evidence>
<keyword evidence="10" id="KW-1185">Reference proteome</keyword>
<dbReference type="GO" id="GO:0005829">
    <property type="term" value="C:cytosol"/>
    <property type="evidence" value="ECO:0007669"/>
    <property type="project" value="TreeGrafter"/>
</dbReference>
<evidence type="ECO:0000259" key="8">
    <source>
        <dbReference type="PROSITE" id="PS50222"/>
    </source>
</evidence>
<evidence type="ECO:0000256" key="1">
    <source>
        <dbReference type="ARBA" id="ARBA00006049"/>
    </source>
</evidence>
<reference evidence="9" key="1">
    <citation type="submission" date="2023-04" db="EMBL/GenBank/DDBJ databases">
        <title>Ambrosiozyma monospora NBRC 1965.</title>
        <authorList>
            <person name="Ichikawa N."/>
            <person name="Sato H."/>
            <person name="Tonouchi N."/>
        </authorList>
    </citation>
    <scope>NUCLEOTIDE SEQUENCE</scope>
    <source>
        <strain evidence="9">NBRC 1965</strain>
    </source>
</reference>
<dbReference type="Proteomes" id="UP001165063">
    <property type="component" value="Unassembled WGS sequence"/>
</dbReference>
<keyword evidence="5" id="KW-0106">Calcium</keyword>
<dbReference type="PRINTS" id="PR00450">
    <property type="entry name" value="RECOVERIN"/>
</dbReference>
<evidence type="ECO:0000256" key="5">
    <source>
        <dbReference type="ARBA" id="ARBA00022837"/>
    </source>
</evidence>
<dbReference type="Pfam" id="PF13499">
    <property type="entry name" value="EF-hand_7"/>
    <property type="match status" value="1"/>
</dbReference>